<feature type="region of interest" description="Disordered" evidence="1">
    <location>
        <begin position="17"/>
        <end position="45"/>
    </location>
</feature>
<name>A0AAR2KTM5_PYGNA</name>
<dbReference type="AlphaFoldDB" id="A0AAR2KTM5"/>
<proteinExistence type="predicted"/>
<evidence type="ECO:0000256" key="1">
    <source>
        <dbReference type="SAM" id="MobiDB-lite"/>
    </source>
</evidence>
<dbReference type="Proteomes" id="UP001501920">
    <property type="component" value="Chromosome 23"/>
</dbReference>
<protein>
    <submittedName>
        <fullName evidence="2">Uncharacterized protein</fullName>
    </submittedName>
</protein>
<dbReference type="PANTHER" id="PTHR34488:SF1">
    <property type="entry name" value="SI:CH211-245H14.1-RELATED"/>
    <property type="match status" value="1"/>
</dbReference>
<dbReference type="PANTHER" id="PTHR34488">
    <property type="entry name" value="SI:CH211-245H14.1-RELATED"/>
    <property type="match status" value="1"/>
</dbReference>
<sequence>MLYHTPNPDLTVLQKCAQNDNAPPEESKPTKSMGRNKRPCQSPPVETKPVNIFSCVTGNTLGSHNEFVRILCKRRAELQEVPTVEKCDVILAFCPVVSAAGIDTKNALQQLNDVSGSRPVVLVVLHHTFDPELIVPDSSRSVNREKTLTVDCLFYEDKGLLHCRRNDEALSRVSEWIDTQASEATNPFDNWMGFSEMTRMLWRYPEIPNPLSLPQKNMGSSSVTGVSQDLPQVKLCLGKLNFFTCVTGNTLGSHNEFVRILRKRRAELQEVPTVEKCDVILAFCPVVSAAGIDTKNALQQLNDVSGSKSAVLVVLHHTFDPEVIVPDSSRSVNREKTLTVDCLFHEDKGLLHCRRNDEALRRVSEWIEGGVTGREEDGVGTHRRRT</sequence>
<reference evidence="2" key="2">
    <citation type="submission" date="2025-08" db="UniProtKB">
        <authorList>
            <consortium name="Ensembl"/>
        </authorList>
    </citation>
    <scope>IDENTIFICATION</scope>
</reference>
<dbReference type="GeneTree" id="ENSGT00940000164220"/>
<reference evidence="2" key="3">
    <citation type="submission" date="2025-09" db="UniProtKB">
        <authorList>
            <consortium name="Ensembl"/>
        </authorList>
    </citation>
    <scope>IDENTIFICATION</scope>
</reference>
<evidence type="ECO:0000313" key="2">
    <source>
        <dbReference type="Ensembl" id="ENSPNAP00000065762.1"/>
    </source>
</evidence>
<accession>A0AAR2KTM5</accession>
<dbReference type="Ensembl" id="ENSPNAT00000069437.1">
    <property type="protein sequence ID" value="ENSPNAP00000065762.1"/>
    <property type="gene ID" value="ENSPNAG00000013968.2"/>
</dbReference>
<reference evidence="2 3" key="1">
    <citation type="submission" date="2020-10" db="EMBL/GenBank/DDBJ databases">
        <title>Pygocentrus nattereri (red-bellied piranha) genome, fPygNat1, primary haplotype.</title>
        <authorList>
            <person name="Myers G."/>
            <person name="Meyer A."/>
            <person name="Karagic N."/>
            <person name="Pippel M."/>
            <person name="Winkler S."/>
            <person name="Tracey A."/>
            <person name="Wood J."/>
            <person name="Formenti G."/>
            <person name="Howe K."/>
            <person name="Fedrigo O."/>
            <person name="Jarvis E.D."/>
        </authorList>
    </citation>
    <scope>NUCLEOTIDE SEQUENCE [LARGE SCALE GENOMIC DNA]</scope>
</reference>
<organism evidence="2 3">
    <name type="scientific">Pygocentrus nattereri</name>
    <name type="common">Red-bellied piranha</name>
    <dbReference type="NCBI Taxonomy" id="42514"/>
    <lineage>
        <taxon>Eukaryota</taxon>
        <taxon>Metazoa</taxon>
        <taxon>Chordata</taxon>
        <taxon>Craniata</taxon>
        <taxon>Vertebrata</taxon>
        <taxon>Euteleostomi</taxon>
        <taxon>Actinopterygii</taxon>
        <taxon>Neopterygii</taxon>
        <taxon>Teleostei</taxon>
        <taxon>Ostariophysi</taxon>
        <taxon>Characiformes</taxon>
        <taxon>Characoidei</taxon>
        <taxon>Pygocentrus</taxon>
    </lineage>
</organism>
<keyword evidence="3" id="KW-1185">Reference proteome</keyword>
<evidence type="ECO:0000313" key="3">
    <source>
        <dbReference type="Proteomes" id="UP001501920"/>
    </source>
</evidence>